<protein>
    <submittedName>
        <fullName evidence="3">Type VII secretion protein EssB</fullName>
    </submittedName>
</protein>
<dbReference type="Proteomes" id="UP001595901">
    <property type="component" value="Unassembled WGS sequence"/>
</dbReference>
<dbReference type="RefSeq" id="WP_380429664.1">
    <property type="nucleotide sequence ID" value="NZ_JBHSAC010000014.1"/>
</dbReference>
<name>A0ABV8CZ05_9STRE</name>
<comment type="similarity">
    <text evidence="1">Belongs to the EssB family.</text>
</comment>
<proteinExistence type="inferred from homology"/>
<comment type="caution">
    <text evidence="3">The sequence shown here is derived from an EMBL/GenBank/DDBJ whole genome shotgun (WGS) entry which is preliminary data.</text>
</comment>
<dbReference type="InterPro" id="IPR018778">
    <property type="entry name" value="T7SS_EssB"/>
</dbReference>
<sequence>MEELFYFLGQEFTLVKDPNIWQLTLKRSMVNLTYPEQLELLDAPSAQLLPQTYQVDEETVSLTYEVPSLGRSFGEVQALPMSEQLRFSLNILSLAEVTSYPFGLILHPANLFITKDLTLQLAYRSLQGLMVPVSFTAEDFLRQAKALIVSLFMKADFTKLYDGGLEVLKLPAFLEPVRAAQTLADLEAYLLTLYQEKLAEASRTQTLVSKRRFSVYKYTTIWLSALVLVLSVPLVYLVFFQNPFQAKMLQADQSFLKEDYSGLIDDMERIKLDKLPYTQKYELAYAYVQGLDFNADQREVVMNNITLKSDELYLDYWIQIGRGDHSDAVDSAKRLDDVDLILYALAEQITATRKDSQLSGKKRNEQLSQLQSEYDQYW</sequence>
<feature type="transmembrane region" description="Helical" evidence="2">
    <location>
        <begin position="221"/>
        <end position="240"/>
    </location>
</feature>
<dbReference type="NCBIfam" id="TIGR03926">
    <property type="entry name" value="T7_EssB"/>
    <property type="match status" value="1"/>
</dbReference>
<organism evidence="3 4">
    <name type="scientific">Streptococcus dentapri</name>
    <dbReference type="NCBI Taxonomy" id="573564"/>
    <lineage>
        <taxon>Bacteria</taxon>
        <taxon>Bacillati</taxon>
        <taxon>Bacillota</taxon>
        <taxon>Bacilli</taxon>
        <taxon>Lactobacillales</taxon>
        <taxon>Streptococcaceae</taxon>
        <taxon>Streptococcus</taxon>
    </lineage>
</organism>
<accession>A0ABV8CZ05</accession>
<keyword evidence="4" id="KW-1185">Reference proteome</keyword>
<dbReference type="Gene3D" id="1.10.510.10">
    <property type="entry name" value="Transferase(Phosphotransferase) domain 1"/>
    <property type="match status" value="1"/>
</dbReference>
<evidence type="ECO:0000313" key="4">
    <source>
        <dbReference type="Proteomes" id="UP001595901"/>
    </source>
</evidence>
<evidence type="ECO:0000313" key="3">
    <source>
        <dbReference type="EMBL" id="MFC3931515.1"/>
    </source>
</evidence>
<dbReference type="Pfam" id="PF10140">
    <property type="entry name" value="YukC"/>
    <property type="match status" value="1"/>
</dbReference>
<evidence type="ECO:0000256" key="2">
    <source>
        <dbReference type="SAM" id="Phobius"/>
    </source>
</evidence>
<dbReference type="Gene3D" id="1.25.40.680">
    <property type="entry name" value="Type VII secretion system EssB, C-terminal-like domain"/>
    <property type="match status" value="1"/>
</dbReference>
<gene>
    <name evidence="3" type="primary">essB</name>
    <name evidence="3" type="ORF">ACFOSE_01700</name>
</gene>
<keyword evidence="2" id="KW-0812">Transmembrane</keyword>
<evidence type="ECO:0000256" key="1">
    <source>
        <dbReference type="ARBA" id="ARBA00010163"/>
    </source>
</evidence>
<dbReference type="EMBL" id="JBHSAC010000014">
    <property type="protein sequence ID" value="MFC3931515.1"/>
    <property type="molecule type" value="Genomic_DNA"/>
</dbReference>
<dbReference type="InterPro" id="IPR042565">
    <property type="entry name" value="T7SS_EssB_C"/>
</dbReference>
<keyword evidence="2" id="KW-1133">Transmembrane helix</keyword>
<keyword evidence="2" id="KW-0472">Membrane</keyword>
<feature type="non-terminal residue" evidence="3">
    <location>
        <position position="378"/>
    </location>
</feature>
<reference evidence="4" key="1">
    <citation type="journal article" date="2019" name="Int. J. Syst. Evol. Microbiol.">
        <title>The Global Catalogue of Microorganisms (GCM) 10K type strain sequencing project: providing services to taxonomists for standard genome sequencing and annotation.</title>
        <authorList>
            <consortium name="The Broad Institute Genomics Platform"/>
            <consortium name="The Broad Institute Genome Sequencing Center for Infectious Disease"/>
            <person name="Wu L."/>
            <person name="Ma J."/>
        </authorList>
    </citation>
    <scope>NUCLEOTIDE SEQUENCE [LARGE SCALE GENOMIC DNA]</scope>
    <source>
        <strain evidence="4">CCUG 58728</strain>
    </source>
</reference>